<feature type="binding site" evidence="4">
    <location>
        <position position="184"/>
    </location>
    <ligand>
        <name>Mg(2+)</name>
        <dbReference type="ChEBI" id="CHEBI:18420"/>
        <label>1</label>
    </ligand>
</feature>
<comment type="caution">
    <text evidence="6">The sequence shown here is derived from an EMBL/GenBank/DDBJ whole genome shotgun (WGS) entry which is preliminary data.</text>
</comment>
<dbReference type="GO" id="GO:0008311">
    <property type="term" value="F:double-stranded DNA 3'-5' DNA exonuclease activity"/>
    <property type="evidence" value="ECO:0007669"/>
    <property type="project" value="TreeGrafter"/>
</dbReference>
<sequence length="199" mass="22458">MDINITKEHSMKIVTYNGNGLRPRVSQFGSLPKLLHSLDADINCFQETKLSRQDLTADLVVANVYECFFYCTRTSDKGRIGYSAEEGCTGVLESSKGSRSREEKKSGKAEGLEEFTKEELLKVDSEGQFVITDHGHLCFSISMGHEHKVMMLRGSSLRTPFLRSYRWDFLLHQGRRIFVVGDLNIAPAAIDSCNPRPDF</sequence>
<dbReference type="Proteomes" id="UP000241394">
    <property type="component" value="Chromosome LG5"/>
</dbReference>
<dbReference type="GO" id="GO:0006284">
    <property type="term" value="P:base-excision repair"/>
    <property type="evidence" value="ECO:0007669"/>
    <property type="project" value="TreeGrafter"/>
</dbReference>
<gene>
    <name evidence="6" type="ORF">CEY00_Acc05214</name>
</gene>
<proteinExistence type="predicted"/>
<keyword evidence="1 4" id="KW-0479">Metal-binding</keyword>
<dbReference type="PANTHER" id="PTHR22748:SF4">
    <property type="entry name" value="DNA-(APURINIC OR APYRIMIDINIC SITE) ENDONUCLEASE 2"/>
    <property type="match status" value="1"/>
</dbReference>
<comment type="cofactor">
    <cofactor evidence="4">
        <name>Mg(2+)</name>
        <dbReference type="ChEBI" id="CHEBI:18420"/>
    </cofactor>
    <cofactor evidence="4">
        <name>Mn(2+)</name>
        <dbReference type="ChEBI" id="CHEBI:29035"/>
    </cofactor>
    <text evidence="4">Probably binds two magnesium or manganese ions per subunit.</text>
</comment>
<protein>
    <submittedName>
        <fullName evidence="6">DNA-(Apurinic or apyrimidinic site) lyase</fullName>
    </submittedName>
</protein>
<feature type="binding site" evidence="4">
    <location>
        <position position="47"/>
    </location>
    <ligand>
        <name>Mg(2+)</name>
        <dbReference type="ChEBI" id="CHEBI:18420"/>
        <label>1</label>
    </ligand>
</feature>
<keyword evidence="3 4" id="KW-0460">Magnesium</keyword>
<organism evidence="6 7">
    <name type="scientific">Actinidia chinensis var. chinensis</name>
    <name type="common">Chinese soft-hair kiwi</name>
    <dbReference type="NCBI Taxonomy" id="1590841"/>
    <lineage>
        <taxon>Eukaryota</taxon>
        <taxon>Viridiplantae</taxon>
        <taxon>Streptophyta</taxon>
        <taxon>Embryophyta</taxon>
        <taxon>Tracheophyta</taxon>
        <taxon>Spermatophyta</taxon>
        <taxon>Magnoliopsida</taxon>
        <taxon>eudicotyledons</taxon>
        <taxon>Gunneridae</taxon>
        <taxon>Pentapetalae</taxon>
        <taxon>asterids</taxon>
        <taxon>Ericales</taxon>
        <taxon>Actinidiaceae</taxon>
        <taxon>Actinidia</taxon>
    </lineage>
</organism>
<feature type="binding site" evidence="4">
    <location>
        <position position="182"/>
    </location>
    <ligand>
        <name>Mg(2+)</name>
        <dbReference type="ChEBI" id="CHEBI:18420"/>
        <label>1</label>
    </ligand>
</feature>
<dbReference type="OMA" id="ISTWNIN"/>
<dbReference type="EMBL" id="NKQK01000005">
    <property type="protein sequence ID" value="PSS29932.1"/>
    <property type="molecule type" value="Genomic_DNA"/>
</dbReference>
<evidence type="ECO:0000313" key="7">
    <source>
        <dbReference type="Proteomes" id="UP000241394"/>
    </source>
</evidence>
<keyword evidence="4" id="KW-0464">Manganese</keyword>
<dbReference type="GO" id="GO:0003906">
    <property type="term" value="F:DNA-(apurinic or apyrimidinic site) endonuclease activity"/>
    <property type="evidence" value="ECO:0007669"/>
    <property type="project" value="TreeGrafter"/>
</dbReference>
<dbReference type="GO" id="GO:0008081">
    <property type="term" value="F:phosphoric diester hydrolase activity"/>
    <property type="evidence" value="ECO:0007669"/>
    <property type="project" value="TreeGrafter"/>
</dbReference>
<dbReference type="SUPFAM" id="SSF56219">
    <property type="entry name" value="DNase I-like"/>
    <property type="match status" value="1"/>
</dbReference>
<keyword evidence="2" id="KW-0378">Hydrolase</keyword>
<feature type="binding site" evidence="4">
    <location>
        <position position="17"/>
    </location>
    <ligand>
        <name>Mg(2+)</name>
        <dbReference type="ChEBI" id="CHEBI:18420"/>
        <label>1</label>
    </ligand>
</feature>
<dbReference type="Gene3D" id="3.60.10.10">
    <property type="entry name" value="Endonuclease/exonuclease/phosphatase"/>
    <property type="match status" value="1"/>
</dbReference>
<dbReference type="AlphaFoldDB" id="A0A2R6RIT4"/>
<feature type="site" description="Transition state stabilizer" evidence="5">
    <location>
        <position position="184"/>
    </location>
</feature>
<dbReference type="OrthoDB" id="391817at2759"/>
<dbReference type="PANTHER" id="PTHR22748">
    <property type="entry name" value="AP ENDONUCLEASE"/>
    <property type="match status" value="1"/>
</dbReference>
<reference evidence="6 7" key="1">
    <citation type="submission" date="2017-07" db="EMBL/GenBank/DDBJ databases">
        <title>An improved, manually edited Actinidia chinensis var. chinensis (kiwifruit) genome highlights the challenges associated with draft genomes and gene prediction in plants.</title>
        <authorList>
            <person name="Pilkington S."/>
            <person name="Crowhurst R."/>
            <person name="Hilario E."/>
            <person name="Nardozza S."/>
            <person name="Fraser L."/>
            <person name="Peng Y."/>
            <person name="Gunaseelan K."/>
            <person name="Simpson R."/>
            <person name="Tahir J."/>
            <person name="Deroles S."/>
            <person name="Templeton K."/>
            <person name="Luo Z."/>
            <person name="Davy M."/>
            <person name="Cheng C."/>
            <person name="Mcneilage M."/>
            <person name="Scaglione D."/>
            <person name="Liu Y."/>
            <person name="Zhang Q."/>
            <person name="Datson P."/>
            <person name="De Silva N."/>
            <person name="Gardiner S."/>
            <person name="Bassett H."/>
            <person name="Chagne D."/>
            <person name="Mccallum J."/>
            <person name="Dzierzon H."/>
            <person name="Deng C."/>
            <person name="Wang Y.-Y."/>
            <person name="Barron N."/>
            <person name="Manako K."/>
            <person name="Bowen J."/>
            <person name="Foster T."/>
            <person name="Erridge Z."/>
            <person name="Tiffin H."/>
            <person name="Waite C."/>
            <person name="Davies K."/>
            <person name="Grierson E."/>
            <person name="Laing W."/>
            <person name="Kirk R."/>
            <person name="Chen X."/>
            <person name="Wood M."/>
            <person name="Montefiori M."/>
            <person name="Brummell D."/>
            <person name="Schwinn K."/>
            <person name="Catanach A."/>
            <person name="Fullerton C."/>
            <person name="Li D."/>
            <person name="Meiyalaghan S."/>
            <person name="Nieuwenhuizen N."/>
            <person name="Read N."/>
            <person name="Prakash R."/>
            <person name="Hunter D."/>
            <person name="Zhang H."/>
            <person name="Mckenzie M."/>
            <person name="Knabel M."/>
            <person name="Harris A."/>
            <person name="Allan A."/>
            <person name="Chen A."/>
            <person name="Janssen B."/>
            <person name="Plunkett B."/>
            <person name="Dwamena C."/>
            <person name="Voogd C."/>
            <person name="Leif D."/>
            <person name="Lafferty D."/>
            <person name="Souleyre E."/>
            <person name="Varkonyi-Gasic E."/>
            <person name="Gambi F."/>
            <person name="Hanley J."/>
            <person name="Yao J.-L."/>
            <person name="Cheung J."/>
            <person name="David K."/>
            <person name="Warren B."/>
            <person name="Marsh K."/>
            <person name="Snowden K."/>
            <person name="Lin-Wang K."/>
            <person name="Brian L."/>
            <person name="Martinez-Sanchez M."/>
            <person name="Wang M."/>
            <person name="Ileperuma N."/>
            <person name="Macnee N."/>
            <person name="Campin R."/>
            <person name="Mcatee P."/>
            <person name="Drummond R."/>
            <person name="Espley R."/>
            <person name="Ireland H."/>
            <person name="Wu R."/>
            <person name="Atkinson R."/>
            <person name="Karunairetnam S."/>
            <person name="Bulley S."/>
            <person name="Chunkath S."/>
            <person name="Hanley Z."/>
            <person name="Storey R."/>
            <person name="Thrimawithana A."/>
            <person name="Thomson S."/>
            <person name="David C."/>
            <person name="Testolin R."/>
        </authorList>
    </citation>
    <scope>NUCLEOTIDE SEQUENCE [LARGE SCALE GENOMIC DNA]</scope>
    <source>
        <strain evidence="7">cv. Red5</strain>
        <tissue evidence="6">Young leaf</tissue>
    </source>
</reference>
<evidence type="ECO:0000256" key="5">
    <source>
        <dbReference type="PIRSR" id="PIRSR604808-3"/>
    </source>
</evidence>
<dbReference type="InterPro" id="IPR004808">
    <property type="entry name" value="AP_endonuc_1"/>
</dbReference>
<evidence type="ECO:0000256" key="1">
    <source>
        <dbReference type="ARBA" id="ARBA00022723"/>
    </source>
</evidence>
<name>A0A2R6RIT4_ACTCC</name>
<dbReference type="STRING" id="1590841.A0A2R6RIT4"/>
<accession>A0A2R6RIT4</accession>
<dbReference type="GO" id="GO:0046872">
    <property type="term" value="F:metal ion binding"/>
    <property type="evidence" value="ECO:0007669"/>
    <property type="project" value="UniProtKB-KW"/>
</dbReference>
<dbReference type="Gramene" id="PSS29932">
    <property type="protein sequence ID" value="PSS29932"/>
    <property type="gene ID" value="CEY00_Acc05214"/>
</dbReference>
<evidence type="ECO:0000313" key="6">
    <source>
        <dbReference type="EMBL" id="PSS29932.1"/>
    </source>
</evidence>
<dbReference type="InParanoid" id="A0A2R6RIT4"/>
<dbReference type="GO" id="GO:0005634">
    <property type="term" value="C:nucleus"/>
    <property type="evidence" value="ECO:0007669"/>
    <property type="project" value="TreeGrafter"/>
</dbReference>
<keyword evidence="7" id="KW-1185">Reference proteome</keyword>
<dbReference type="GO" id="GO:0016829">
    <property type="term" value="F:lyase activity"/>
    <property type="evidence" value="ECO:0007669"/>
    <property type="project" value="UniProtKB-KW"/>
</dbReference>
<evidence type="ECO:0000256" key="4">
    <source>
        <dbReference type="PIRSR" id="PIRSR604808-2"/>
    </source>
</evidence>
<keyword evidence="6" id="KW-0456">Lyase</keyword>
<dbReference type="InterPro" id="IPR036691">
    <property type="entry name" value="Endo/exonu/phosph_ase_sf"/>
</dbReference>
<evidence type="ECO:0000256" key="2">
    <source>
        <dbReference type="ARBA" id="ARBA00022801"/>
    </source>
</evidence>
<reference evidence="7" key="2">
    <citation type="journal article" date="2018" name="BMC Genomics">
        <title>A manually annotated Actinidia chinensis var. chinensis (kiwifruit) genome highlights the challenges associated with draft genomes and gene prediction in plants.</title>
        <authorList>
            <person name="Pilkington S.M."/>
            <person name="Crowhurst R."/>
            <person name="Hilario E."/>
            <person name="Nardozza S."/>
            <person name="Fraser L."/>
            <person name="Peng Y."/>
            <person name="Gunaseelan K."/>
            <person name="Simpson R."/>
            <person name="Tahir J."/>
            <person name="Deroles S.C."/>
            <person name="Templeton K."/>
            <person name="Luo Z."/>
            <person name="Davy M."/>
            <person name="Cheng C."/>
            <person name="McNeilage M."/>
            <person name="Scaglione D."/>
            <person name="Liu Y."/>
            <person name="Zhang Q."/>
            <person name="Datson P."/>
            <person name="De Silva N."/>
            <person name="Gardiner S.E."/>
            <person name="Bassett H."/>
            <person name="Chagne D."/>
            <person name="McCallum J."/>
            <person name="Dzierzon H."/>
            <person name="Deng C."/>
            <person name="Wang Y.Y."/>
            <person name="Barron L."/>
            <person name="Manako K."/>
            <person name="Bowen J."/>
            <person name="Foster T.M."/>
            <person name="Erridge Z.A."/>
            <person name="Tiffin H."/>
            <person name="Waite C.N."/>
            <person name="Davies K.M."/>
            <person name="Grierson E.P."/>
            <person name="Laing W.A."/>
            <person name="Kirk R."/>
            <person name="Chen X."/>
            <person name="Wood M."/>
            <person name="Montefiori M."/>
            <person name="Brummell D.A."/>
            <person name="Schwinn K.E."/>
            <person name="Catanach A."/>
            <person name="Fullerton C."/>
            <person name="Li D."/>
            <person name="Meiyalaghan S."/>
            <person name="Nieuwenhuizen N."/>
            <person name="Read N."/>
            <person name="Prakash R."/>
            <person name="Hunter D."/>
            <person name="Zhang H."/>
            <person name="McKenzie M."/>
            <person name="Knabel M."/>
            <person name="Harris A."/>
            <person name="Allan A.C."/>
            <person name="Gleave A."/>
            <person name="Chen A."/>
            <person name="Janssen B.J."/>
            <person name="Plunkett B."/>
            <person name="Ampomah-Dwamena C."/>
            <person name="Voogd C."/>
            <person name="Leif D."/>
            <person name="Lafferty D."/>
            <person name="Souleyre E.J.F."/>
            <person name="Varkonyi-Gasic E."/>
            <person name="Gambi F."/>
            <person name="Hanley J."/>
            <person name="Yao J.L."/>
            <person name="Cheung J."/>
            <person name="David K.M."/>
            <person name="Warren B."/>
            <person name="Marsh K."/>
            <person name="Snowden K.C."/>
            <person name="Lin-Wang K."/>
            <person name="Brian L."/>
            <person name="Martinez-Sanchez M."/>
            <person name="Wang M."/>
            <person name="Ileperuma N."/>
            <person name="Macnee N."/>
            <person name="Campin R."/>
            <person name="McAtee P."/>
            <person name="Drummond R.S.M."/>
            <person name="Espley R.V."/>
            <person name="Ireland H.S."/>
            <person name="Wu R."/>
            <person name="Atkinson R.G."/>
            <person name="Karunairetnam S."/>
            <person name="Bulley S."/>
            <person name="Chunkath S."/>
            <person name="Hanley Z."/>
            <person name="Storey R."/>
            <person name="Thrimawithana A.H."/>
            <person name="Thomson S."/>
            <person name="David C."/>
            <person name="Testolin R."/>
            <person name="Huang H."/>
            <person name="Hellens R.P."/>
            <person name="Schaffer R.J."/>
        </authorList>
    </citation>
    <scope>NUCLEOTIDE SEQUENCE [LARGE SCALE GENOMIC DNA]</scope>
    <source>
        <strain evidence="7">cv. Red5</strain>
    </source>
</reference>
<evidence type="ECO:0000256" key="3">
    <source>
        <dbReference type="ARBA" id="ARBA00022842"/>
    </source>
</evidence>